<dbReference type="Proteomes" id="UP001387110">
    <property type="component" value="Unassembled WGS sequence"/>
</dbReference>
<evidence type="ECO:0000313" key="2">
    <source>
        <dbReference type="Proteomes" id="UP001387110"/>
    </source>
</evidence>
<gene>
    <name evidence="1" type="ORF">SZL87_15210</name>
</gene>
<name>A0ABU8ELG8_9BACL</name>
<reference evidence="1 2" key="1">
    <citation type="submission" date="2023-12" db="EMBL/GenBank/DDBJ databases">
        <authorList>
            <person name="Easwaran N."/>
            <person name="Lazarus H.P.S."/>
        </authorList>
    </citation>
    <scope>NUCLEOTIDE SEQUENCE [LARGE SCALE GENOMIC DNA]</scope>
    <source>
        <strain evidence="1 2">VIT-2023</strain>
    </source>
</reference>
<dbReference type="EMBL" id="JBAWKY010000006">
    <property type="protein sequence ID" value="MEI4463772.1"/>
    <property type="molecule type" value="Genomic_DNA"/>
</dbReference>
<proteinExistence type="predicted"/>
<dbReference type="RefSeq" id="WP_336449634.1">
    <property type="nucleotide sequence ID" value="NZ_JBAWKY010000006.1"/>
</dbReference>
<protein>
    <submittedName>
        <fullName evidence="1">Uncharacterized protein</fullName>
    </submittedName>
</protein>
<keyword evidence="2" id="KW-1185">Reference proteome</keyword>
<organism evidence="1 2">
    <name type="scientific">Exiguobacterium indicum</name>
    <dbReference type="NCBI Taxonomy" id="296995"/>
    <lineage>
        <taxon>Bacteria</taxon>
        <taxon>Bacillati</taxon>
        <taxon>Bacillota</taxon>
        <taxon>Bacilli</taxon>
        <taxon>Bacillales</taxon>
        <taxon>Bacillales Family XII. Incertae Sedis</taxon>
        <taxon>Exiguobacterium</taxon>
    </lineage>
</organism>
<sequence length="69" mass="7968">MKKLQNAEEMLRLLPSFLAASAAEGLPIEEDLVMRIKEMLEAGLDPTEEIDTYYENKLRELSARKQKEE</sequence>
<comment type="caution">
    <text evidence="1">The sequence shown here is derived from an EMBL/GenBank/DDBJ whole genome shotgun (WGS) entry which is preliminary data.</text>
</comment>
<accession>A0ABU8ELG8</accession>
<evidence type="ECO:0000313" key="1">
    <source>
        <dbReference type="EMBL" id="MEI4463772.1"/>
    </source>
</evidence>